<organism evidence="1 2">
    <name type="scientific">Halosaccharopolyspora lacisalsi</name>
    <dbReference type="NCBI Taxonomy" id="1000566"/>
    <lineage>
        <taxon>Bacteria</taxon>
        <taxon>Bacillati</taxon>
        <taxon>Actinomycetota</taxon>
        <taxon>Actinomycetes</taxon>
        <taxon>Pseudonocardiales</taxon>
        <taxon>Pseudonocardiaceae</taxon>
        <taxon>Halosaccharopolyspora</taxon>
    </lineage>
</organism>
<evidence type="ECO:0000313" key="1">
    <source>
        <dbReference type="EMBL" id="MBA8824791.1"/>
    </source>
</evidence>
<protein>
    <submittedName>
        <fullName evidence="1">Uncharacterized protein</fullName>
    </submittedName>
</protein>
<evidence type="ECO:0000313" key="2">
    <source>
        <dbReference type="Proteomes" id="UP000569329"/>
    </source>
</evidence>
<sequence>MPPFLTTVLTSVAAALVEALVLRLAKAAFVRVTTQAG</sequence>
<name>A0A839E004_9PSEU</name>
<dbReference type="EMBL" id="JACGWZ010000002">
    <property type="protein sequence ID" value="MBA8824791.1"/>
    <property type="molecule type" value="Genomic_DNA"/>
</dbReference>
<accession>A0A839E004</accession>
<reference evidence="1 2" key="1">
    <citation type="submission" date="2020-07" db="EMBL/GenBank/DDBJ databases">
        <title>Sequencing the genomes of 1000 actinobacteria strains.</title>
        <authorList>
            <person name="Klenk H.-P."/>
        </authorList>
    </citation>
    <scope>NUCLEOTIDE SEQUENCE [LARGE SCALE GENOMIC DNA]</scope>
    <source>
        <strain evidence="1 2">DSM 45975</strain>
    </source>
</reference>
<dbReference type="AlphaFoldDB" id="A0A839E004"/>
<gene>
    <name evidence="1" type="ORF">FHX42_002138</name>
</gene>
<keyword evidence="2" id="KW-1185">Reference proteome</keyword>
<comment type="caution">
    <text evidence="1">The sequence shown here is derived from an EMBL/GenBank/DDBJ whole genome shotgun (WGS) entry which is preliminary data.</text>
</comment>
<proteinExistence type="predicted"/>
<dbReference type="Proteomes" id="UP000569329">
    <property type="component" value="Unassembled WGS sequence"/>
</dbReference>